<feature type="compositionally biased region" description="Pro residues" evidence="1">
    <location>
        <begin position="1"/>
        <end position="10"/>
    </location>
</feature>
<reference evidence="3" key="1">
    <citation type="submission" date="2023-10" db="EMBL/GenBank/DDBJ databases">
        <authorList>
            <person name="Chen Y."/>
            <person name="Shah S."/>
            <person name="Dougan E. K."/>
            <person name="Thang M."/>
            <person name="Chan C."/>
        </authorList>
    </citation>
    <scope>NUCLEOTIDE SEQUENCE [LARGE SCALE GENOMIC DNA]</scope>
</reference>
<dbReference type="InterPro" id="IPR002156">
    <property type="entry name" value="RNaseH_domain"/>
</dbReference>
<gene>
    <name evidence="3" type="ORF">PCOR1329_LOCUS11667</name>
</gene>
<sequence>MFAPMPPPPAAAAAASSGCAGVDADGRRIRQKTGEPPAVDLDDEELTDAEAGQAAAGGVGLAAPAGGDGRAKLPPPPQDPSQMALAQYIISAVTTSMSVKVDAVEAQVSALQTTGSASSASISSIQAEQRAQRARLDALEAASRAPSSNASTAAGRGGPLRPGLGSGQACQADPWSDYLRRGPNEQRQFVAPQAPRGGKNTKHVVFVAGFPGTWDKDEVEARLRSKLSERATLESQDITEICGVGCFCDQAKVVFGSNRQMWNFMKAWKGRKIPCQGAKNDQLWHKVDREPHEVELSRRVSYAVRLLRECGEAKNLCNADSKMKTFDGDWGRGQVVFRRSGGERPIRILQRSRTADLMEICTEPLAKALLDQELAEFKLPERLGEINDPPRERLITMPIDCHAIVSFDAQDGLGFGDGETFGQHSATKMTWRGEMLFDLMTEFDLVATNTFSRGQWGQAACYCGNRKEPGQIDFMLCRRDWLTSATCRARFTDAEQSDHLPLLLRCHASKAIPTISGPEQALEDAGLERPPRKPVAWQLEDAHLFNETVCSTLQVPCFPTATGGFTEGDLANALGISTDGSARGRWCGQRRASSAGWGFAVYRAATPRDQDEPMVEACGPVDGGLIQVITDSTCVQGFLTEVCQPRENARLAILAVHLWKRASLLFDMRIRWVKGHSGNLGNEKADFWAKRGADRRFNTAHWRRSYPAHDWGAEEYRQRVSEHKLAETRARKRRCSEIAREGGADTSAQLFNPQPRLAACSRQGAPSISALSTAVSAGGGHARARHLLGPAVAKAERALRGRCNAVHLERLCAGGRADRPYRSGKPVCELKTDDGQGASAVQARCELTRAFCANLFADPTSDQALPAWVRRQWTAEHQQAEVPLSHPLLKAVIGQLKSSKSCAESDMIVAEMIQGLQGDALEQILAAFCLGLCNRVGEYVDQAWTEHVVQLILKKPEAQKVAEFRPIALVSVLLKILSMMALEVQRPFLDTDRSECQFAFRRIYQ</sequence>
<feature type="compositionally biased region" description="Gly residues" evidence="1">
    <location>
        <begin position="155"/>
        <end position="166"/>
    </location>
</feature>
<evidence type="ECO:0000259" key="2">
    <source>
        <dbReference type="PROSITE" id="PS50879"/>
    </source>
</evidence>
<dbReference type="EMBL" id="CAUYUJ010003360">
    <property type="protein sequence ID" value="CAK0805006.1"/>
    <property type="molecule type" value="Genomic_DNA"/>
</dbReference>
<evidence type="ECO:0000313" key="4">
    <source>
        <dbReference type="Proteomes" id="UP001189429"/>
    </source>
</evidence>
<feature type="domain" description="RNase H type-1" evidence="2">
    <location>
        <begin position="570"/>
        <end position="694"/>
    </location>
</feature>
<dbReference type="PROSITE" id="PS50879">
    <property type="entry name" value="RNASE_H_1"/>
    <property type="match status" value="1"/>
</dbReference>
<dbReference type="InterPro" id="IPR012337">
    <property type="entry name" value="RNaseH-like_sf"/>
</dbReference>
<protein>
    <recommendedName>
        <fullName evidence="2">RNase H type-1 domain-containing protein</fullName>
    </recommendedName>
</protein>
<organism evidence="3 4">
    <name type="scientific">Prorocentrum cordatum</name>
    <dbReference type="NCBI Taxonomy" id="2364126"/>
    <lineage>
        <taxon>Eukaryota</taxon>
        <taxon>Sar</taxon>
        <taxon>Alveolata</taxon>
        <taxon>Dinophyceae</taxon>
        <taxon>Prorocentrales</taxon>
        <taxon>Prorocentraceae</taxon>
        <taxon>Prorocentrum</taxon>
    </lineage>
</organism>
<name>A0ABN9QGA0_9DINO</name>
<dbReference type="Pfam" id="PF00075">
    <property type="entry name" value="RNase_H"/>
    <property type="match status" value="1"/>
</dbReference>
<evidence type="ECO:0000313" key="3">
    <source>
        <dbReference type="EMBL" id="CAK0805006.1"/>
    </source>
</evidence>
<dbReference type="SUPFAM" id="SSF53098">
    <property type="entry name" value="Ribonuclease H-like"/>
    <property type="match status" value="1"/>
</dbReference>
<proteinExistence type="predicted"/>
<dbReference type="Gene3D" id="3.30.420.10">
    <property type="entry name" value="Ribonuclease H-like superfamily/Ribonuclease H"/>
    <property type="match status" value="1"/>
</dbReference>
<keyword evidence="4" id="KW-1185">Reference proteome</keyword>
<comment type="caution">
    <text evidence="3">The sequence shown here is derived from an EMBL/GenBank/DDBJ whole genome shotgun (WGS) entry which is preliminary data.</text>
</comment>
<feature type="region of interest" description="Disordered" evidence="1">
    <location>
        <begin position="136"/>
        <end position="178"/>
    </location>
</feature>
<evidence type="ECO:0000256" key="1">
    <source>
        <dbReference type="SAM" id="MobiDB-lite"/>
    </source>
</evidence>
<accession>A0ABN9QGA0</accession>
<feature type="non-terminal residue" evidence="3">
    <location>
        <position position="1005"/>
    </location>
</feature>
<dbReference type="InterPro" id="IPR036397">
    <property type="entry name" value="RNaseH_sf"/>
</dbReference>
<feature type="region of interest" description="Disordered" evidence="1">
    <location>
        <begin position="1"/>
        <end position="80"/>
    </location>
</feature>
<dbReference type="Proteomes" id="UP001189429">
    <property type="component" value="Unassembled WGS sequence"/>
</dbReference>